<keyword evidence="11" id="KW-1185">Reference proteome</keyword>
<evidence type="ECO:0000256" key="7">
    <source>
        <dbReference type="ARBA" id="ARBA00023242"/>
    </source>
</evidence>
<feature type="domain" description="LIM zinc-binding" evidence="10">
    <location>
        <begin position="604"/>
        <end position="663"/>
    </location>
</feature>
<feature type="domain" description="LIM zinc-binding" evidence="10">
    <location>
        <begin position="420"/>
        <end position="481"/>
    </location>
</feature>
<evidence type="ECO:0000256" key="2">
    <source>
        <dbReference type="ARBA" id="ARBA00022723"/>
    </source>
</evidence>
<dbReference type="CDD" id="cd09421">
    <property type="entry name" value="LIM3_LIMPETin"/>
    <property type="match status" value="1"/>
</dbReference>
<keyword evidence="3" id="KW-0677">Repeat</keyword>
<dbReference type="CDD" id="cd09432">
    <property type="entry name" value="LIM6_LIMPETin"/>
    <property type="match status" value="1"/>
</dbReference>
<dbReference type="KEGG" id="soy:115876307"/>
<feature type="compositionally biased region" description="Basic and acidic residues" evidence="9">
    <location>
        <begin position="350"/>
        <end position="359"/>
    </location>
</feature>
<keyword evidence="6 8" id="KW-0440">LIM domain</keyword>
<dbReference type="PANTHER" id="PTHR24205:SF4">
    <property type="entry name" value="PROTEIN ESPINAS"/>
    <property type="match status" value="1"/>
</dbReference>
<dbReference type="FunFam" id="2.10.110.10:FF:000070">
    <property type="entry name" value="Four and a half LIM domains 3"/>
    <property type="match status" value="1"/>
</dbReference>
<dbReference type="FunFam" id="2.10.110.10:FF:000005">
    <property type="entry name" value="Testin isoform 1"/>
    <property type="match status" value="1"/>
</dbReference>
<sequence length="663" mass="76241">MGLLLSVLVACVGVLELLYLYNIVRNRVGYNISTPNLPEIQDENIRQLEDRRNQLILQLNRLKEQVSREKRFERLSSHEDITVEFNDQVVTPRSRTPSPRRFLLTEKKERSASPRHFLVSEEPQCLRNIQKSKTQQCVPEFLIREDEDHAKSQIPRFVLKDGNNKVPLPLPEKFFISEGSDVEENTVVKSKNVFEIDGDLYYQRSPSPFPDIELNHSKNGSCNSFLNESYSVAEVDENRRSKSTSPVEFTKYPNAAAVKITLNDHTTLDSSDFKDSLENNDTEDVLSSEGEESNTEFSKLGQLDDVDGTKGCKMKKKLLKRKRIKNKFNTKDSLGSSNSEESTNFTPEFDVSKNDSNSDVKPGEPFWLIFSGEYTKAMNKDWHGQHFCCWQCDETLTGQRYVLRDDHPYCVSCYESVFANACEKCSRTIGIDSKDLSYKDKHWHEACFLCTTCGESLVDKQFGSKGDRIYCGRCYDEQFASRCDGCHEIFRAGTKKMEYKTRQWHEKCFCCCVCKVPIGTQSFIPREQEIYCAKCYEDKFATRCIKCNKVITSGGVTYKNEPWHRECFTCTNCQKSLAGERFTSRDEKPYCAECFGELFAKRCFACNRPITGIGGTKFISFEDRHWHNDCFFCASCRTSLVGRGFITDQEDIICPDCAKQKLM</sequence>
<dbReference type="InParanoid" id="A0A6J2XAA2"/>
<evidence type="ECO:0000259" key="10">
    <source>
        <dbReference type="PROSITE" id="PS50023"/>
    </source>
</evidence>
<dbReference type="InterPro" id="IPR056807">
    <property type="entry name" value="LIM_FHL1/2/3/5_N"/>
</dbReference>
<dbReference type="Gene3D" id="2.10.110.10">
    <property type="entry name" value="Cysteine Rich Protein"/>
    <property type="match status" value="5"/>
</dbReference>
<dbReference type="PANTHER" id="PTHR24205">
    <property type="entry name" value="FOUR AND A HALF LIM DOMAINS PROTEIN"/>
    <property type="match status" value="1"/>
</dbReference>
<accession>A0A6J2XAA2</accession>
<dbReference type="GeneID" id="115876307"/>
<feature type="region of interest" description="Disordered" evidence="9">
    <location>
        <begin position="329"/>
        <end position="359"/>
    </location>
</feature>
<dbReference type="GO" id="GO:0003712">
    <property type="term" value="F:transcription coregulator activity"/>
    <property type="evidence" value="ECO:0007669"/>
    <property type="project" value="TreeGrafter"/>
</dbReference>
<dbReference type="GO" id="GO:0030018">
    <property type="term" value="C:Z disc"/>
    <property type="evidence" value="ECO:0007669"/>
    <property type="project" value="TreeGrafter"/>
</dbReference>
<dbReference type="Pfam" id="PF00412">
    <property type="entry name" value="LIM"/>
    <property type="match status" value="4"/>
</dbReference>
<dbReference type="RefSeq" id="XP_030747895.1">
    <property type="nucleotide sequence ID" value="XM_030892035.1"/>
</dbReference>
<keyword evidence="5 8" id="KW-0862">Zinc</keyword>
<keyword evidence="4" id="KW-0863">Zinc-finger</keyword>
<dbReference type="CTD" id="39889"/>
<dbReference type="GO" id="GO:0005634">
    <property type="term" value="C:nucleus"/>
    <property type="evidence" value="ECO:0007669"/>
    <property type="project" value="UniProtKB-SubCell"/>
</dbReference>
<name>A0A6J2XAA2_SITOR</name>
<dbReference type="Proteomes" id="UP000504635">
    <property type="component" value="Unplaced"/>
</dbReference>
<protein>
    <submittedName>
        <fullName evidence="12">Zinc finger protein 3 isoform X1</fullName>
    </submittedName>
</protein>
<reference evidence="12" key="1">
    <citation type="submission" date="2025-08" db="UniProtKB">
        <authorList>
            <consortium name="RefSeq"/>
        </authorList>
    </citation>
    <scope>IDENTIFICATION</scope>
    <source>
        <tissue evidence="12">Gonads</tissue>
    </source>
</reference>
<dbReference type="GO" id="GO:0008270">
    <property type="term" value="F:zinc ion binding"/>
    <property type="evidence" value="ECO:0007669"/>
    <property type="project" value="UniProtKB-KW"/>
</dbReference>
<dbReference type="AlphaFoldDB" id="A0A6J2XAA2"/>
<keyword evidence="2 8" id="KW-0479">Metal-binding</keyword>
<comment type="subcellular location">
    <subcellularLocation>
        <location evidence="1">Nucleus</location>
    </subcellularLocation>
</comment>
<evidence type="ECO:0000313" key="12">
    <source>
        <dbReference type="RefSeq" id="XP_030747895.1"/>
    </source>
</evidence>
<feature type="region of interest" description="Disordered" evidence="9">
    <location>
        <begin position="269"/>
        <end position="300"/>
    </location>
</feature>
<evidence type="ECO:0000313" key="11">
    <source>
        <dbReference type="Proteomes" id="UP000504635"/>
    </source>
</evidence>
<evidence type="ECO:0000256" key="6">
    <source>
        <dbReference type="ARBA" id="ARBA00023038"/>
    </source>
</evidence>
<dbReference type="FunFam" id="2.10.110.10:FF:000013">
    <property type="entry name" value="Four and a half LIM domains 1"/>
    <property type="match status" value="1"/>
</dbReference>
<dbReference type="SUPFAM" id="SSF57716">
    <property type="entry name" value="Glucocorticoid receptor-like (DNA-binding domain)"/>
    <property type="match status" value="5"/>
</dbReference>
<dbReference type="FunFam" id="2.10.110.10:FF:000081">
    <property type="entry name" value="Uncharacterized protein, isoform A"/>
    <property type="match status" value="1"/>
</dbReference>
<proteinExistence type="predicted"/>
<evidence type="ECO:0000256" key="3">
    <source>
        <dbReference type="ARBA" id="ARBA00022737"/>
    </source>
</evidence>
<keyword evidence="7" id="KW-0539">Nucleus</keyword>
<dbReference type="Pfam" id="PF25076">
    <property type="entry name" value="LIM_FHL2-3_N"/>
    <property type="match status" value="1"/>
</dbReference>
<evidence type="ECO:0000256" key="1">
    <source>
        <dbReference type="ARBA" id="ARBA00004123"/>
    </source>
</evidence>
<dbReference type="PROSITE" id="PS50023">
    <property type="entry name" value="LIM_DOMAIN_2"/>
    <property type="match status" value="4"/>
</dbReference>
<gene>
    <name evidence="12" type="primary">LOC115876307</name>
</gene>
<feature type="compositionally biased region" description="Acidic residues" evidence="9">
    <location>
        <begin position="278"/>
        <end position="294"/>
    </location>
</feature>
<dbReference type="CDD" id="cd09417">
    <property type="entry name" value="LIM2_LIMPETin_like"/>
    <property type="match status" value="1"/>
</dbReference>
<dbReference type="CDD" id="cd09430">
    <property type="entry name" value="LIM5_LIMPETin"/>
    <property type="match status" value="1"/>
</dbReference>
<feature type="compositionally biased region" description="Polar residues" evidence="9">
    <location>
        <begin position="331"/>
        <end position="346"/>
    </location>
</feature>
<evidence type="ECO:0000256" key="5">
    <source>
        <dbReference type="ARBA" id="ARBA00022833"/>
    </source>
</evidence>
<dbReference type="PROSITE" id="PS00478">
    <property type="entry name" value="LIM_DOMAIN_1"/>
    <property type="match status" value="3"/>
</dbReference>
<evidence type="ECO:0000256" key="8">
    <source>
        <dbReference type="PROSITE-ProRule" id="PRU00125"/>
    </source>
</evidence>
<dbReference type="InterPro" id="IPR001781">
    <property type="entry name" value="Znf_LIM"/>
</dbReference>
<evidence type="ECO:0000256" key="4">
    <source>
        <dbReference type="ARBA" id="ARBA00022771"/>
    </source>
</evidence>
<organism evidence="11 12">
    <name type="scientific">Sitophilus oryzae</name>
    <name type="common">Rice weevil</name>
    <name type="synonym">Curculio oryzae</name>
    <dbReference type="NCBI Taxonomy" id="7048"/>
    <lineage>
        <taxon>Eukaryota</taxon>
        <taxon>Metazoa</taxon>
        <taxon>Ecdysozoa</taxon>
        <taxon>Arthropoda</taxon>
        <taxon>Hexapoda</taxon>
        <taxon>Insecta</taxon>
        <taxon>Pterygota</taxon>
        <taxon>Neoptera</taxon>
        <taxon>Endopterygota</taxon>
        <taxon>Coleoptera</taxon>
        <taxon>Polyphaga</taxon>
        <taxon>Cucujiformia</taxon>
        <taxon>Curculionidae</taxon>
        <taxon>Dryophthorinae</taxon>
        <taxon>Sitophilus</taxon>
    </lineage>
</organism>
<dbReference type="FunFam" id="2.10.110.10:FF:000066">
    <property type="entry name" value="Four and a half LIM domains protein"/>
    <property type="match status" value="1"/>
</dbReference>
<dbReference type="SMART" id="SM00132">
    <property type="entry name" value="LIM"/>
    <property type="match status" value="5"/>
</dbReference>
<feature type="domain" description="LIM zinc-binding" evidence="10">
    <location>
        <begin position="482"/>
        <end position="541"/>
    </location>
</feature>
<feature type="domain" description="LIM zinc-binding" evidence="10">
    <location>
        <begin position="542"/>
        <end position="601"/>
    </location>
</feature>
<dbReference type="OrthoDB" id="274660at2759"/>
<evidence type="ECO:0000256" key="9">
    <source>
        <dbReference type="SAM" id="MobiDB-lite"/>
    </source>
</evidence>